<proteinExistence type="inferred from homology"/>
<dbReference type="Gene3D" id="3.40.50.300">
    <property type="entry name" value="P-loop containing nucleotide triphosphate hydrolases"/>
    <property type="match status" value="1"/>
</dbReference>
<dbReference type="PROSITE" id="PS51419">
    <property type="entry name" value="RAB"/>
    <property type="match status" value="1"/>
</dbReference>
<reference evidence="5" key="1">
    <citation type="submission" date="2025-08" db="UniProtKB">
        <authorList>
            <consortium name="RefSeq"/>
        </authorList>
    </citation>
    <scope>IDENTIFICATION</scope>
</reference>
<evidence type="ECO:0000256" key="3">
    <source>
        <dbReference type="ARBA" id="ARBA00023134"/>
    </source>
</evidence>
<name>A0A6P8G5X2_CLUHA</name>
<organism evidence="4 5">
    <name type="scientific">Clupea harengus</name>
    <name type="common">Atlantic herring</name>
    <dbReference type="NCBI Taxonomy" id="7950"/>
    <lineage>
        <taxon>Eukaryota</taxon>
        <taxon>Metazoa</taxon>
        <taxon>Chordata</taxon>
        <taxon>Craniata</taxon>
        <taxon>Vertebrata</taxon>
        <taxon>Euteleostomi</taxon>
        <taxon>Actinopterygii</taxon>
        <taxon>Neopterygii</taxon>
        <taxon>Teleostei</taxon>
        <taxon>Clupei</taxon>
        <taxon>Clupeiformes</taxon>
        <taxon>Clupeoidei</taxon>
        <taxon>Clupeidae</taxon>
        <taxon>Clupea</taxon>
    </lineage>
</organism>
<dbReference type="PANTHER" id="PTHR47977">
    <property type="entry name" value="RAS-RELATED PROTEIN RAB"/>
    <property type="match status" value="1"/>
</dbReference>
<evidence type="ECO:0000256" key="2">
    <source>
        <dbReference type="ARBA" id="ARBA00022741"/>
    </source>
</evidence>
<dbReference type="SMART" id="SM00176">
    <property type="entry name" value="RAN"/>
    <property type="match status" value="1"/>
</dbReference>
<accession>A0A6P8G5X2</accession>
<dbReference type="CDD" id="cd01861">
    <property type="entry name" value="Rab6"/>
    <property type="match status" value="1"/>
</dbReference>
<sequence>MNTKHITVGNDFGNPLRKFKLVFLGEQSVGKTSLITRFMYDSFDNTYQATIGIDFLSKTMYLEDRTVSSSCVSVSPAQVRLQLWDTAGQERFRSLIPSYIRDSTVAVVVYDITNVNSFQQTSKWIDDVRTERGSDVIIMLVGNKTDLADKRQITIEEGEQRAKELSVMFIETSAKTGYNVKQLFRRVAAALPGMDSMQDMSKEGMIDIKLDKPQEPPSTEGGCSC</sequence>
<dbReference type="PRINTS" id="PR00449">
    <property type="entry name" value="RASTRNSFRMNG"/>
</dbReference>
<gene>
    <name evidence="5" type="primary">rab6ba</name>
</gene>
<dbReference type="PROSITE" id="PS51421">
    <property type="entry name" value="RAS"/>
    <property type="match status" value="1"/>
</dbReference>
<protein>
    <submittedName>
        <fullName evidence="5">RAB6B, member RAS oncogene family a isoform X1</fullName>
    </submittedName>
</protein>
<dbReference type="FunFam" id="3.40.50.300:FF:000139">
    <property type="entry name" value="ras-related protein Rab-6A isoform X1"/>
    <property type="match status" value="1"/>
</dbReference>
<dbReference type="InterPro" id="IPR050227">
    <property type="entry name" value="Rab"/>
</dbReference>
<keyword evidence="3" id="KW-0342">GTP-binding</keyword>
<dbReference type="PROSITE" id="PS51420">
    <property type="entry name" value="RHO"/>
    <property type="match status" value="1"/>
</dbReference>
<dbReference type="InterPro" id="IPR027417">
    <property type="entry name" value="P-loop_NTPase"/>
</dbReference>
<dbReference type="CTD" id="558900"/>
<dbReference type="NCBIfam" id="TIGR00231">
    <property type="entry name" value="small_GTP"/>
    <property type="match status" value="1"/>
</dbReference>
<evidence type="ECO:0000313" key="4">
    <source>
        <dbReference type="Proteomes" id="UP000515152"/>
    </source>
</evidence>
<evidence type="ECO:0000313" key="5">
    <source>
        <dbReference type="RefSeq" id="XP_031431391.1"/>
    </source>
</evidence>
<dbReference type="AlphaFoldDB" id="A0A6P8G5X2"/>
<dbReference type="RefSeq" id="XP_031431391.1">
    <property type="nucleotide sequence ID" value="XM_031575531.2"/>
</dbReference>
<dbReference type="SUPFAM" id="SSF52540">
    <property type="entry name" value="P-loop containing nucleoside triphosphate hydrolases"/>
    <property type="match status" value="1"/>
</dbReference>
<dbReference type="Pfam" id="PF00071">
    <property type="entry name" value="Ras"/>
    <property type="match status" value="1"/>
</dbReference>
<dbReference type="KEGG" id="char:105898280"/>
<dbReference type="SMART" id="SM00174">
    <property type="entry name" value="RHO"/>
    <property type="match status" value="1"/>
</dbReference>
<dbReference type="Proteomes" id="UP000515152">
    <property type="component" value="Chromosome 10"/>
</dbReference>
<dbReference type="InterPro" id="IPR001806">
    <property type="entry name" value="Small_GTPase"/>
</dbReference>
<dbReference type="SMART" id="SM00175">
    <property type="entry name" value="RAB"/>
    <property type="match status" value="1"/>
</dbReference>
<dbReference type="InterPro" id="IPR005225">
    <property type="entry name" value="Small_GTP-bd"/>
</dbReference>
<dbReference type="GeneID" id="105898280"/>
<evidence type="ECO:0000256" key="1">
    <source>
        <dbReference type="ARBA" id="ARBA00006270"/>
    </source>
</evidence>
<dbReference type="OrthoDB" id="63533at2759"/>
<dbReference type="SMART" id="SM00173">
    <property type="entry name" value="RAS"/>
    <property type="match status" value="1"/>
</dbReference>
<comment type="similarity">
    <text evidence="1">Belongs to the small GTPase superfamily. Rab family.</text>
</comment>
<dbReference type="GO" id="GO:0003924">
    <property type="term" value="F:GTPase activity"/>
    <property type="evidence" value="ECO:0007669"/>
    <property type="project" value="InterPro"/>
</dbReference>
<keyword evidence="2" id="KW-0547">Nucleotide-binding</keyword>
<dbReference type="GO" id="GO:0005525">
    <property type="term" value="F:GTP binding"/>
    <property type="evidence" value="ECO:0007669"/>
    <property type="project" value="UniProtKB-KW"/>
</dbReference>
<keyword evidence="4" id="KW-1185">Reference proteome</keyword>